<proteinExistence type="predicted"/>
<evidence type="ECO:0000256" key="1">
    <source>
        <dbReference type="SAM" id="MobiDB-lite"/>
    </source>
</evidence>
<feature type="compositionally biased region" description="Basic residues" evidence="1">
    <location>
        <begin position="194"/>
        <end position="204"/>
    </location>
</feature>
<evidence type="ECO:0000259" key="2">
    <source>
        <dbReference type="Pfam" id="PF13808"/>
    </source>
</evidence>
<dbReference type="Pfam" id="PF13808">
    <property type="entry name" value="DDE_Tnp_1_assoc"/>
    <property type="match status" value="1"/>
</dbReference>
<comment type="caution">
    <text evidence="3">The sequence shown here is derived from an EMBL/GenBank/DDBJ whole genome shotgun (WGS) entry which is preliminary data.</text>
</comment>
<organism evidence="3">
    <name type="scientific">Actinoplanes campanulatus</name>
    <dbReference type="NCBI Taxonomy" id="113559"/>
    <lineage>
        <taxon>Bacteria</taxon>
        <taxon>Bacillati</taxon>
        <taxon>Actinomycetota</taxon>
        <taxon>Actinomycetes</taxon>
        <taxon>Micromonosporales</taxon>
        <taxon>Micromonosporaceae</taxon>
        <taxon>Actinoplanes</taxon>
    </lineage>
</organism>
<evidence type="ECO:0000313" key="3">
    <source>
        <dbReference type="EMBL" id="GID49585.1"/>
    </source>
</evidence>
<sequence>MMGVSDDPFRDPAGLLQVFARVPDPRDPRGRVHTLASLLAVTVSALAAGQRSVSAIGEWVADLPSAVLAGLEVTRDRFTGGFLVPDAFTIGRTLARLDADALDAALTEWVLNRTDVDSVAGWRAVAVDGKTVRGSGRPGSQTHLLAALDQRCGTVLAQRIWRTKVASRRCRPAARSSRRASVPGRYPAPQPTAWRRRRGSPPYV</sequence>
<accession>A0ABQ3WTH0</accession>
<reference evidence="3" key="1">
    <citation type="submission" date="2021-01" db="EMBL/GenBank/DDBJ databases">
        <title>Whole genome shotgun sequence of Actinoplanes capillaceus NBRC 16408.</title>
        <authorList>
            <person name="Komaki H."/>
            <person name="Tamura T."/>
        </authorList>
    </citation>
    <scope>NUCLEOTIDE SEQUENCE [LARGE SCALE GENOMIC DNA]</scope>
    <source>
        <strain evidence="3">NBRC 16408</strain>
    </source>
</reference>
<dbReference type="RefSeq" id="WP_423244641.1">
    <property type="nucleotide sequence ID" value="NZ_BAAAGQ010000022.1"/>
</dbReference>
<dbReference type="EMBL" id="BOMF01000129">
    <property type="protein sequence ID" value="GID49585.1"/>
    <property type="molecule type" value="Genomic_DNA"/>
</dbReference>
<dbReference type="InterPro" id="IPR032806">
    <property type="entry name" value="YbfD_N"/>
</dbReference>
<feature type="domain" description="H repeat-associated protein N-terminal" evidence="2">
    <location>
        <begin position="17"/>
        <end position="110"/>
    </location>
</feature>
<name>A0ABQ3WTH0_9ACTN</name>
<feature type="region of interest" description="Disordered" evidence="1">
    <location>
        <begin position="171"/>
        <end position="204"/>
    </location>
</feature>
<protein>
    <recommendedName>
        <fullName evidence="2">H repeat-associated protein N-terminal domain-containing protein</fullName>
    </recommendedName>
</protein>
<gene>
    <name evidence="3" type="ORF">Aca07nite_68600</name>
</gene>